<keyword evidence="3" id="KW-1185">Reference proteome</keyword>
<dbReference type="AlphaFoldDB" id="A0ABD1PEY0"/>
<reference evidence="3" key="1">
    <citation type="submission" date="2024-07" db="EMBL/GenBank/DDBJ databases">
        <title>Two chromosome-level genome assemblies of Korean endemic species Abeliophyllum distichum and Forsythia ovata (Oleaceae).</title>
        <authorList>
            <person name="Jang H."/>
        </authorList>
    </citation>
    <scope>NUCLEOTIDE SEQUENCE [LARGE SCALE GENOMIC DNA]</scope>
</reference>
<proteinExistence type="predicted"/>
<organism evidence="2 3">
    <name type="scientific">Forsythia ovata</name>
    <dbReference type="NCBI Taxonomy" id="205694"/>
    <lineage>
        <taxon>Eukaryota</taxon>
        <taxon>Viridiplantae</taxon>
        <taxon>Streptophyta</taxon>
        <taxon>Embryophyta</taxon>
        <taxon>Tracheophyta</taxon>
        <taxon>Spermatophyta</taxon>
        <taxon>Magnoliopsida</taxon>
        <taxon>eudicotyledons</taxon>
        <taxon>Gunneridae</taxon>
        <taxon>Pentapetalae</taxon>
        <taxon>asterids</taxon>
        <taxon>lamiids</taxon>
        <taxon>Lamiales</taxon>
        <taxon>Oleaceae</taxon>
        <taxon>Forsythieae</taxon>
        <taxon>Forsythia</taxon>
    </lineage>
</organism>
<evidence type="ECO:0000256" key="1">
    <source>
        <dbReference type="SAM" id="MobiDB-lite"/>
    </source>
</evidence>
<dbReference type="Proteomes" id="UP001604277">
    <property type="component" value="Unassembled WGS sequence"/>
</dbReference>
<comment type="caution">
    <text evidence="2">The sequence shown here is derived from an EMBL/GenBank/DDBJ whole genome shotgun (WGS) entry which is preliminary data.</text>
</comment>
<protein>
    <submittedName>
        <fullName evidence="2">Uncharacterized protein</fullName>
    </submittedName>
</protein>
<name>A0ABD1PEY0_9LAMI</name>
<evidence type="ECO:0000313" key="2">
    <source>
        <dbReference type="EMBL" id="KAL2462469.1"/>
    </source>
</evidence>
<evidence type="ECO:0000313" key="3">
    <source>
        <dbReference type="Proteomes" id="UP001604277"/>
    </source>
</evidence>
<feature type="region of interest" description="Disordered" evidence="1">
    <location>
        <begin position="73"/>
        <end position="112"/>
    </location>
</feature>
<feature type="region of interest" description="Disordered" evidence="1">
    <location>
        <begin position="1"/>
        <end position="38"/>
    </location>
</feature>
<feature type="compositionally biased region" description="Basic and acidic residues" evidence="1">
    <location>
        <begin position="23"/>
        <end position="33"/>
    </location>
</feature>
<sequence>MADTIIAPENTATDFNPNPTQPEPDKQISEEPTHSPPAATISVLRSLPLLFAKAAAPKTPLRAVIELPYPNSLPTPYHILPPQNPPPSPHSHLPPHPFHHRNRQRRRRMRWW</sequence>
<dbReference type="EMBL" id="JBFOLJ010000020">
    <property type="protein sequence ID" value="KAL2462469.1"/>
    <property type="molecule type" value="Genomic_DNA"/>
</dbReference>
<feature type="compositionally biased region" description="Basic residues" evidence="1">
    <location>
        <begin position="97"/>
        <end position="112"/>
    </location>
</feature>
<accession>A0ABD1PEY0</accession>
<feature type="compositionally biased region" description="Pro residues" evidence="1">
    <location>
        <begin position="82"/>
        <end position="96"/>
    </location>
</feature>
<gene>
    <name evidence="2" type="ORF">Fot_53706</name>
</gene>